<evidence type="ECO:0000313" key="12">
    <source>
        <dbReference type="Proteomes" id="UP000237144"/>
    </source>
</evidence>
<comment type="catalytic activity">
    <reaction evidence="7">
        <text>ATP + H2O = ADP + phosphate + H(+)</text>
        <dbReference type="Rhea" id="RHEA:13065"/>
        <dbReference type="ChEBI" id="CHEBI:15377"/>
        <dbReference type="ChEBI" id="CHEBI:15378"/>
        <dbReference type="ChEBI" id="CHEBI:30616"/>
        <dbReference type="ChEBI" id="CHEBI:43474"/>
        <dbReference type="ChEBI" id="CHEBI:456216"/>
        <dbReference type="EC" id="3.6.4.13"/>
    </reaction>
</comment>
<feature type="compositionally biased region" description="Gly residues" evidence="8">
    <location>
        <begin position="631"/>
        <end position="660"/>
    </location>
</feature>
<dbReference type="AlphaFoldDB" id="A0A2S5B503"/>
<feature type="compositionally biased region" description="Low complexity" evidence="8">
    <location>
        <begin position="1"/>
        <end position="10"/>
    </location>
</feature>
<dbReference type="InterPro" id="IPR014001">
    <property type="entry name" value="Helicase_ATP-bd"/>
</dbReference>
<evidence type="ECO:0000259" key="9">
    <source>
        <dbReference type="PROSITE" id="PS51192"/>
    </source>
</evidence>
<keyword evidence="5 7" id="KW-0694">RNA-binding</keyword>
<keyword evidence="12" id="KW-1185">Reference proteome</keyword>
<keyword evidence="2 6" id="KW-0378">Hydrolase</keyword>
<evidence type="ECO:0000256" key="1">
    <source>
        <dbReference type="ARBA" id="ARBA00022741"/>
    </source>
</evidence>
<evidence type="ECO:0000313" key="11">
    <source>
        <dbReference type="EMBL" id="POY71864.1"/>
    </source>
</evidence>
<dbReference type="CDD" id="cd18787">
    <property type="entry name" value="SF2_C_DEAD"/>
    <property type="match status" value="1"/>
</dbReference>
<dbReference type="Pfam" id="PF00271">
    <property type="entry name" value="Helicase_C"/>
    <property type="match status" value="1"/>
</dbReference>
<evidence type="ECO:0000256" key="2">
    <source>
        <dbReference type="ARBA" id="ARBA00022801"/>
    </source>
</evidence>
<comment type="caution">
    <text evidence="11">The sequence shown here is derived from an EMBL/GenBank/DDBJ whole genome shotgun (WGS) entry which is preliminary data.</text>
</comment>
<feature type="domain" description="Helicase C-terminal" evidence="10">
    <location>
        <begin position="343"/>
        <end position="535"/>
    </location>
</feature>
<feature type="region of interest" description="Disordered" evidence="8">
    <location>
        <begin position="614"/>
        <end position="668"/>
    </location>
</feature>
<dbReference type="InterPro" id="IPR001650">
    <property type="entry name" value="Helicase_C-like"/>
</dbReference>
<keyword evidence="1 6" id="KW-0547">Nucleotide-binding</keyword>
<name>A0A2S5B503_9BASI</name>
<proteinExistence type="inferred from homology"/>
<dbReference type="InterPro" id="IPR027417">
    <property type="entry name" value="P-loop_NTPase"/>
</dbReference>
<dbReference type="STRING" id="741276.A0A2S5B503"/>
<protein>
    <recommendedName>
        <fullName evidence="7">ATP-dependent RNA helicase</fullName>
        <ecNumber evidence="7">3.6.4.13</ecNumber>
    </recommendedName>
</protein>
<dbReference type="SUPFAM" id="SSF52540">
    <property type="entry name" value="P-loop containing nucleoside triphosphate hydrolases"/>
    <property type="match status" value="2"/>
</dbReference>
<dbReference type="InterPro" id="IPR011545">
    <property type="entry name" value="DEAD/DEAH_box_helicase_dom"/>
</dbReference>
<evidence type="ECO:0000256" key="8">
    <source>
        <dbReference type="SAM" id="MobiDB-lite"/>
    </source>
</evidence>
<feature type="domain" description="Helicase ATP-binding" evidence="9">
    <location>
        <begin position="126"/>
        <end position="308"/>
    </location>
</feature>
<comment type="function">
    <text evidence="7">RNA helicase.</text>
</comment>
<dbReference type="PROSITE" id="PS00039">
    <property type="entry name" value="DEAD_ATP_HELICASE"/>
    <property type="match status" value="1"/>
</dbReference>
<evidence type="ECO:0000256" key="4">
    <source>
        <dbReference type="ARBA" id="ARBA00022840"/>
    </source>
</evidence>
<dbReference type="Pfam" id="PF00270">
    <property type="entry name" value="DEAD"/>
    <property type="match status" value="1"/>
</dbReference>
<dbReference type="Gene3D" id="3.40.50.300">
    <property type="entry name" value="P-loop containing nucleotide triphosphate hydrolases"/>
    <property type="match status" value="2"/>
</dbReference>
<feature type="region of interest" description="Disordered" evidence="8">
    <location>
        <begin position="1"/>
        <end position="87"/>
    </location>
</feature>
<dbReference type="GO" id="GO:0003724">
    <property type="term" value="F:RNA helicase activity"/>
    <property type="evidence" value="ECO:0007669"/>
    <property type="project" value="UniProtKB-EC"/>
</dbReference>
<gene>
    <name evidence="11" type="ORF">BMF94_5225</name>
</gene>
<evidence type="ECO:0000256" key="3">
    <source>
        <dbReference type="ARBA" id="ARBA00022806"/>
    </source>
</evidence>
<dbReference type="PROSITE" id="PS51194">
    <property type="entry name" value="HELICASE_CTER"/>
    <property type="match status" value="1"/>
</dbReference>
<dbReference type="Proteomes" id="UP000237144">
    <property type="component" value="Unassembled WGS sequence"/>
</dbReference>
<dbReference type="GO" id="GO:0003723">
    <property type="term" value="F:RNA binding"/>
    <property type="evidence" value="ECO:0007669"/>
    <property type="project" value="UniProtKB-UniRule"/>
</dbReference>
<evidence type="ECO:0000256" key="6">
    <source>
        <dbReference type="RuleBase" id="RU000492"/>
    </source>
</evidence>
<comment type="domain">
    <text evidence="7">The Q motif is unique to and characteristic of the DEAD box family of RNA helicases and controls ATP binding and hydrolysis.</text>
</comment>
<accession>A0A2S5B503</accession>
<organism evidence="11 12">
    <name type="scientific">Rhodotorula taiwanensis</name>
    <dbReference type="NCBI Taxonomy" id="741276"/>
    <lineage>
        <taxon>Eukaryota</taxon>
        <taxon>Fungi</taxon>
        <taxon>Dikarya</taxon>
        <taxon>Basidiomycota</taxon>
        <taxon>Pucciniomycotina</taxon>
        <taxon>Microbotryomycetes</taxon>
        <taxon>Sporidiobolales</taxon>
        <taxon>Sporidiobolaceae</taxon>
        <taxon>Rhodotorula</taxon>
    </lineage>
</organism>
<dbReference type="PROSITE" id="PS51192">
    <property type="entry name" value="HELICASE_ATP_BIND_1"/>
    <property type="match status" value="1"/>
</dbReference>
<comment type="similarity">
    <text evidence="6">Belongs to the DEAD box helicase family.</text>
</comment>
<dbReference type="PANTHER" id="PTHR24031">
    <property type="entry name" value="RNA HELICASE"/>
    <property type="match status" value="1"/>
</dbReference>
<evidence type="ECO:0000256" key="5">
    <source>
        <dbReference type="ARBA" id="ARBA00022884"/>
    </source>
</evidence>
<dbReference type="CDD" id="cd17964">
    <property type="entry name" value="DEADc_MSS116"/>
    <property type="match status" value="1"/>
</dbReference>
<feature type="compositionally biased region" description="Basic residues" evidence="8">
    <location>
        <begin position="17"/>
        <end position="31"/>
    </location>
</feature>
<dbReference type="SMART" id="SM00490">
    <property type="entry name" value="HELICc"/>
    <property type="match status" value="1"/>
</dbReference>
<dbReference type="OrthoDB" id="193716at2759"/>
<reference evidence="11 12" key="1">
    <citation type="journal article" date="2018" name="Front. Microbiol.">
        <title>Prospects for Fungal Bioremediation of Acidic Radioactive Waste Sites: Characterization and Genome Sequence of Rhodotorula taiwanensis MD1149.</title>
        <authorList>
            <person name="Tkavc R."/>
            <person name="Matrosova V.Y."/>
            <person name="Grichenko O.E."/>
            <person name="Gostincar C."/>
            <person name="Volpe R.P."/>
            <person name="Klimenkova P."/>
            <person name="Gaidamakova E.K."/>
            <person name="Zhou C.E."/>
            <person name="Stewart B.J."/>
            <person name="Lyman M.G."/>
            <person name="Malfatti S.A."/>
            <person name="Rubinfeld B."/>
            <person name="Courtot M."/>
            <person name="Singh J."/>
            <person name="Dalgard C.L."/>
            <person name="Hamilton T."/>
            <person name="Frey K.G."/>
            <person name="Gunde-Cimerman N."/>
            <person name="Dugan L."/>
            <person name="Daly M.J."/>
        </authorList>
    </citation>
    <scope>NUCLEOTIDE SEQUENCE [LARGE SCALE GENOMIC DNA]</scope>
    <source>
        <strain evidence="11 12">MD1149</strain>
    </source>
</reference>
<dbReference type="SMART" id="SM00487">
    <property type="entry name" value="DEXDc"/>
    <property type="match status" value="1"/>
</dbReference>
<dbReference type="GO" id="GO:0005524">
    <property type="term" value="F:ATP binding"/>
    <property type="evidence" value="ECO:0007669"/>
    <property type="project" value="UniProtKB-UniRule"/>
</dbReference>
<dbReference type="EMBL" id="PJQD01000072">
    <property type="protein sequence ID" value="POY71864.1"/>
    <property type="molecule type" value="Genomic_DNA"/>
</dbReference>
<sequence>MSAPNAQQQNGGPGGAQKRRPHPHNRQRKPKGPTQANGTAAALNGQGAARPFPVAIGTPLSNASTVTTPSATPRAPTPVSGSTSSSTFSQVKFSDFAQQGLISPQTANGIASGGYEYCTEVQAQTLPTCLTGEDVLAQARTGTGKTLAFLIPSIENLLRAPQQPARGQISVLVLSPTRELAIQIEESAKTLLSGTQFKAQHVVGGTNMNSEIKRLQNERCDFLIATPGRLLDHLQNAGLKQKLSGLRTFIFDEADRLLEQGFRQDCERIISHLPPRHSTPRQTLMFSATIPQQVHQLSSLALLPSHKFISTIPPDEENTHQSVPQTTVLPDSLFDVFPLSLAVLKQELAKHGDATKIIFFLPTARATGLVASLFKRIGLQQMANGFEVYEIHSRKSQSARNSAAEAFKVAKGGVLFSSDVTARGMDFPNVTSVIQVGLPASPEQYIHRYVILLSGPQQELGRRPKPENAGPNRKTNVPLFHRDRLGRTARAGGTAKGVGILILAPFETFFLRKPIISTLPLTPHPTIPAAELEQCRAALAKAMPLVGKEELQQHYAASLGFYKSSLRDAFRGDAGAMVRVFNEFATAPVQQGGLGCDEVPGILAQTVGKMGLRGTPGLNIVKELPGKEGRTGGQGGGRGGGRGGAGGSGRGRGGAPGGRGRGGRGRGQ</sequence>
<evidence type="ECO:0000256" key="7">
    <source>
        <dbReference type="RuleBase" id="RU365068"/>
    </source>
</evidence>
<dbReference type="EC" id="3.6.4.13" evidence="7"/>
<dbReference type="GO" id="GO:0016787">
    <property type="term" value="F:hydrolase activity"/>
    <property type="evidence" value="ECO:0007669"/>
    <property type="project" value="UniProtKB-KW"/>
</dbReference>
<evidence type="ECO:0000259" key="10">
    <source>
        <dbReference type="PROSITE" id="PS51194"/>
    </source>
</evidence>
<dbReference type="InterPro" id="IPR000629">
    <property type="entry name" value="RNA-helicase_DEAD-box_CS"/>
</dbReference>
<keyword evidence="3 6" id="KW-0347">Helicase</keyword>
<feature type="compositionally biased region" description="Low complexity" evidence="8">
    <location>
        <begin position="63"/>
        <end position="87"/>
    </location>
</feature>
<keyword evidence="4 6" id="KW-0067">ATP-binding</keyword>